<proteinExistence type="predicted"/>
<dbReference type="OrthoDB" id="3547306at2759"/>
<feature type="chain" id="PRO_5034272519" evidence="6">
    <location>
        <begin position="19"/>
        <end position="195"/>
    </location>
</feature>
<reference evidence="7" key="1">
    <citation type="submission" date="2020-10" db="EMBL/GenBank/DDBJ databases">
        <authorList>
            <person name="Kusch S."/>
        </authorList>
    </citation>
    <scope>NUCLEOTIDE SEQUENCE</scope>
    <source>
        <strain evidence="7">SwB9</strain>
    </source>
</reference>
<keyword evidence="1" id="KW-0800">Toxin</keyword>
<feature type="signal peptide" evidence="6">
    <location>
        <begin position="1"/>
        <end position="18"/>
    </location>
</feature>
<keyword evidence="4" id="KW-1015">Disulfide bond</keyword>
<comment type="caution">
    <text evidence="7">The sequence shown here is derived from an EMBL/GenBank/DDBJ whole genome shotgun (WGS) entry which is preliminary data.</text>
</comment>
<keyword evidence="2 6" id="KW-0732">Signal</keyword>
<evidence type="ECO:0000256" key="2">
    <source>
        <dbReference type="ARBA" id="ARBA00022729"/>
    </source>
</evidence>
<evidence type="ECO:0000256" key="1">
    <source>
        <dbReference type="ARBA" id="ARBA00022656"/>
    </source>
</evidence>
<dbReference type="SUPFAM" id="SSF56399">
    <property type="entry name" value="ADP-ribosylation"/>
    <property type="match status" value="1"/>
</dbReference>
<gene>
    <name evidence="7" type="ORF">SCLTRI_LOCUS27</name>
</gene>
<keyword evidence="3" id="KW-0843">Virulence</keyword>
<sequence length="195" mass="21408">MLFHSFFALFSLFLCALATVPATVYRGDSRSPADLKKVNGFQTYAATNNVNPNLDLIVHCQGGHDDDDGYVSTSKSYKVASNFGRKKDGYVYYIDTSHSPSQYIDVAAWCKANSEKNPIPKEQEFSSKAGIPWSSIVKWDKIEKGKVVSSETRIAFDAGGTNSRPSSSGKGSTKGSRAIQIRGATREKITDLEYQ</sequence>
<evidence type="ECO:0000313" key="7">
    <source>
        <dbReference type="EMBL" id="CAD6439059.1"/>
    </source>
</evidence>
<dbReference type="InterPro" id="IPR001144">
    <property type="entry name" value="Enterotoxin_A"/>
</dbReference>
<dbReference type="Pfam" id="PF01375">
    <property type="entry name" value="Enterotoxin_a"/>
    <property type="match status" value="1"/>
</dbReference>
<evidence type="ECO:0000256" key="4">
    <source>
        <dbReference type="ARBA" id="ARBA00023157"/>
    </source>
</evidence>
<feature type="compositionally biased region" description="Basic and acidic residues" evidence="5">
    <location>
        <begin position="184"/>
        <end position="195"/>
    </location>
</feature>
<keyword evidence="8" id="KW-1185">Reference proteome</keyword>
<name>A0A8H2VKW2_9HELO</name>
<evidence type="ECO:0000313" key="8">
    <source>
        <dbReference type="Proteomes" id="UP000624404"/>
    </source>
</evidence>
<evidence type="ECO:0000256" key="3">
    <source>
        <dbReference type="ARBA" id="ARBA00023026"/>
    </source>
</evidence>
<evidence type="ECO:0000256" key="6">
    <source>
        <dbReference type="SAM" id="SignalP"/>
    </source>
</evidence>
<evidence type="ECO:0000256" key="5">
    <source>
        <dbReference type="SAM" id="MobiDB-lite"/>
    </source>
</evidence>
<dbReference type="Gene3D" id="3.90.210.10">
    <property type="entry name" value="Heat-Labile Enterotoxin, subunit A"/>
    <property type="match status" value="1"/>
</dbReference>
<dbReference type="Proteomes" id="UP000624404">
    <property type="component" value="Unassembled WGS sequence"/>
</dbReference>
<feature type="region of interest" description="Disordered" evidence="5">
    <location>
        <begin position="156"/>
        <end position="195"/>
    </location>
</feature>
<organism evidence="7 8">
    <name type="scientific">Sclerotinia trifoliorum</name>
    <dbReference type="NCBI Taxonomy" id="28548"/>
    <lineage>
        <taxon>Eukaryota</taxon>
        <taxon>Fungi</taxon>
        <taxon>Dikarya</taxon>
        <taxon>Ascomycota</taxon>
        <taxon>Pezizomycotina</taxon>
        <taxon>Leotiomycetes</taxon>
        <taxon>Helotiales</taxon>
        <taxon>Sclerotiniaceae</taxon>
        <taxon>Sclerotinia</taxon>
    </lineage>
</organism>
<dbReference type="AlphaFoldDB" id="A0A8H2VKW2"/>
<accession>A0A8H2VKW2</accession>
<feature type="compositionally biased region" description="Low complexity" evidence="5">
    <location>
        <begin position="166"/>
        <end position="176"/>
    </location>
</feature>
<protein>
    <submittedName>
        <fullName evidence="7">C29469d9-87bb-4b5a-abe0-094e55834c89</fullName>
    </submittedName>
</protein>
<dbReference type="GO" id="GO:0090729">
    <property type="term" value="F:toxin activity"/>
    <property type="evidence" value="ECO:0007669"/>
    <property type="project" value="UniProtKB-KW"/>
</dbReference>
<dbReference type="EMBL" id="CAJHIA010000002">
    <property type="protein sequence ID" value="CAD6439059.1"/>
    <property type="molecule type" value="Genomic_DNA"/>
</dbReference>